<reference evidence="2 3" key="1">
    <citation type="submission" date="2016-09" db="EMBL/GenBank/DDBJ databases">
        <title>Draft genome sequence for the type strain of Desulfuribacillus alkaliarsenatis AHT28, an obligately anaerobic, sulfidogenic bacterium isolated from Russian soda lake sediments.</title>
        <authorList>
            <person name="Abin C.A."/>
            <person name="Hollibaugh J.T."/>
        </authorList>
    </citation>
    <scope>NUCLEOTIDE SEQUENCE [LARGE SCALE GENOMIC DNA]</scope>
    <source>
        <strain evidence="2 3">AHT28</strain>
    </source>
</reference>
<evidence type="ECO:0008006" key="4">
    <source>
        <dbReference type="Google" id="ProtNLM"/>
    </source>
</evidence>
<organism evidence="2 3">
    <name type="scientific">Desulfuribacillus alkaliarsenatis</name>
    <dbReference type="NCBI Taxonomy" id="766136"/>
    <lineage>
        <taxon>Bacteria</taxon>
        <taxon>Bacillati</taxon>
        <taxon>Bacillota</taxon>
        <taxon>Desulfuribacillia</taxon>
        <taxon>Desulfuribacillales</taxon>
        <taxon>Desulfuribacillaceae</taxon>
        <taxon>Desulfuribacillus</taxon>
    </lineage>
</organism>
<accession>A0A1E5G106</accession>
<dbReference type="AlphaFoldDB" id="A0A1E5G106"/>
<feature type="transmembrane region" description="Helical" evidence="1">
    <location>
        <begin position="12"/>
        <end position="29"/>
    </location>
</feature>
<comment type="caution">
    <text evidence="2">The sequence shown here is derived from an EMBL/GenBank/DDBJ whole genome shotgun (WGS) entry which is preliminary data.</text>
</comment>
<evidence type="ECO:0000313" key="2">
    <source>
        <dbReference type="EMBL" id="OEF96595.1"/>
    </source>
</evidence>
<evidence type="ECO:0000313" key="3">
    <source>
        <dbReference type="Proteomes" id="UP000094296"/>
    </source>
</evidence>
<proteinExistence type="predicted"/>
<keyword evidence="1" id="KW-0472">Membrane</keyword>
<dbReference type="OrthoDB" id="1957223at2"/>
<keyword evidence="1" id="KW-1133">Transmembrane helix</keyword>
<name>A0A1E5G106_9FIRM</name>
<evidence type="ECO:0000256" key="1">
    <source>
        <dbReference type="SAM" id="Phobius"/>
    </source>
</evidence>
<dbReference type="Proteomes" id="UP000094296">
    <property type="component" value="Unassembled WGS sequence"/>
</dbReference>
<dbReference type="RefSeq" id="WP_069643604.1">
    <property type="nucleotide sequence ID" value="NZ_MIJE01000031.1"/>
</dbReference>
<protein>
    <recommendedName>
        <fullName evidence="4">Holin</fullName>
    </recommendedName>
</protein>
<dbReference type="STRING" id="766136.BHF68_08090"/>
<sequence length="119" mass="13635">MEIVLKLISSNFIDLMFIIVAAIGSLIAYKTGNKKLVKKMILTFVVEAEKQLGSGTGELKYAKVVERFYEVMPTVLRMLYTEKQIDSLIEDAVIYLKRYLDNGKNLMGYDFENGHQKFV</sequence>
<gene>
    <name evidence="2" type="ORF">BHF68_08090</name>
</gene>
<dbReference type="EMBL" id="MIJE01000031">
    <property type="protein sequence ID" value="OEF96595.1"/>
    <property type="molecule type" value="Genomic_DNA"/>
</dbReference>
<keyword evidence="3" id="KW-1185">Reference proteome</keyword>
<keyword evidence="1" id="KW-0812">Transmembrane</keyword>